<dbReference type="Gene3D" id="6.10.280.80">
    <property type="entry name" value="NCX, peripheral helical region"/>
    <property type="match status" value="1"/>
</dbReference>
<accession>A0A5C6DVH2</accession>
<feature type="transmembrane region" description="Helical" evidence="5">
    <location>
        <begin position="274"/>
        <end position="294"/>
    </location>
</feature>
<name>A0A5C6DVH2_9BACT</name>
<keyword evidence="2 5" id="KW-0812">Transmembrane</keyword>
<dbReference type="GO" id="GO:0005886">
    <property type="term" value="C:plasma membrane"/>
    <property type="evidence" value="ECO:0007669"/>
    <property type="project" value="TreeGrafter"/>
</dbReference>
<dbReference type="RefSeq" id="WP_231617609.1">
    <property type="nucleotide sequence ID" value="NZ_SJPY01000005.1"/>
</dbReference>
<keyword evidence="4 5" id="KW-0472">Membrane</keyword>
<evidence type="ECO:0000313" key="8">
    <source>
        <dbReference type="Proteomes" id="UP000315471"/>
    </source>
</evidence>
<comment type="caution">
    <text evidence="7">The sequence shown here is derived from an EMBL/GenBank/DDBJ whole genome shotgun (WGS) entry which is preliminary data.</text>
</comment>
<gene>
    <name evidence="7" type="primary">yrbG_2</name>
    <name evidence="7" type="ORF">Q31b_32630</name>
</gene>
<feature type="domain" description="Sodium/calcium exchanger membrane region" evidence="6">
    <location>
        <begin position="177"/>
        <end position="318"/>
    </location>
</feature>
<keyword evidence="8" id="KW-1185">Reference proteome</keyword>
<comment type="subcellular location">
    <subcellularLocation>
        <location evidence="1">Membrane</location>
        <topology evidence="1">Multi-pass membrane protein</topology>
    </subcellularLocation>
</comment>
<organism evidence="7 8">
    <name type="scientific">Novipirellula aureliae</name>
    <dbReference type="NCBI Taxonomy" id="2527966"/>
    <lineage>
        <taxon>Bacteria</taxon>
        <taxon>Pseudomonadati</taxon>
        <taxon>Planctomycetota</taxon>
        <taxon>Planctomycetia</taxon>
        <taxon>Pirellulales</taxon>
        <taxon>Pirellulaceae</taxon>
        <taxon>Novipirellula</taxon>
    </lineage>
</organism>
<feature type="transmembrane region" description="Helical" evidence="5">
    <location>
        <begin position="103"/>
        <end position="120"/>
    </location>
</feature>
<dbReference type="PANTHER" id="PTHR10846:SF8">
    <property type="entry name" value="INNER MEMBRANE PROTEIN YRBG"/>
    <property type="match status" value="1"/>
</dbReference>
<dbReference type="InterPro" id="IPR044880">
    <property type="entry name" value="NCX_ion-bd_dom_sf"/>
</dbReference>
<feature type="domain" description="Sodium/calcium exchanger membrane region" evidence="6">
    <location>
        <begin position="4"/>
        <end position="144"/>
    </location>
</feature>
<evidence type="ECO:0000259" key="6">
    <source>
        <dbReference type="Pfam" id="PF01699"/>
    </source>
</evidence>
<dbReference type="GO" id="GO:0008273">
    <property type="term" value="F:calcium, potassium:sodium antiporter activity"/>
    <property type="evidence" value="ECO:0007669"/>
    <property type="project" value="TreeGrafter"/>
</dbReference>
<dbReference type="Gene3D" id="1.20.1420.30">
    <property type="entry name" value="NCX, central ion-binding region"/>
    <property type="match status" value="1"/>
</dbReference>
<protein>
    <submittedName>
        <fullName evidence="7">Inner membrane protein YrbG</fullName>
    </submittedName>
</protein>
<feature type="transmembrane region" description="Helical" evidence="5">
    <location>
        <begin position="6"/>
        <end position="23"/>
    </location>
</feature>
<reference evidence="7 8" key="1">
    <citation type="submission" date="2019-02" db="EMBL/GenBank/DDBJ databases">
        <title>Deep-cultivation of Planctomycetes and their phenomic and genomic characterization uncovers novel biology.</title>
        <authorList>
            <person name="Wiegand S."/>
            <person name="Jogler M."/>
            <person name="Boedeker C."/>
            <person name="Pinto D."/>
            <person name="Vollmers J."/>
            <person name="Rivas-Marin E."/>
            <person name="Kohn T."/>
            <person name="Peeters S.H."/>
            <person name="Heuer A."/>
            <person name="Rast P."/>
            <person name="Oberbeckmann S."/>
            <person name="Bunk B."/>
            <person name="Jeske O."/>
            <person name="Meyerdierks A."/>
            <person name="Storesund J.E."/>
            <person name="Kallscheuer N."/>
            <person name="Luecker S."/>
            <person name="Lage O.M."/>
            <person name="Pohl T."/>
            <person name="Merkel B.J."/>
            <person name="Hornburger P."/>
            <person name="Mueller R.-W."/>
            <person name="Bruemmer F."/>
            <person name="Labrenz M."/>
            <person name="Spormann A.M."/>
            <person name="Op Den Camp H."/>
            <person name="Overmann J."/>
            <person name="Amann R."/>
            <person name="Jetten M.S.M."/>
            <person name="Mascher T."/>
            <person name="Medema M.H."/>
            <person name="Devos D.P."/>
            <person name="Kaster A.-K."/>
            <person name="Ovreas L."/>
            <person name="Rohde M."/>
            <person name="Galperin M.Y."/>
            <person name="Jogler C."/>
        </authorList>
    </citation>
    <scope>NUCLEOTIDE SEQUENCE [LARGE SCALE GENOMIC DNA]</scope>
    <source>
        <strain evidence="7 8">Q31b</strain>
    </source>
</reference>
<evidence type="ECO:0000256" key="2">
    <source>
        <dbReference type="ARBA" id="ARBA00022692"/>
    </source>
</evidence>
<evidence type="ECO:0000256" key="5">
    <source>
        <dbReference type="SAM" id="Phobius"/>
    </source>
</evidence>
<dbReference type="InterPro" id="IPR004837">
    <property type="entry name" value="NaCa_Exmemb"/>
</dbReference>
<dbReference type="InterPro" id="IPR004481">
    <property type="entry name" value="K/Na/Ca-exchanger"/>
</dbReference>
<feature type="transmembrane region" description="Helical" evidence="5">
    <location>
        <begin position="69"/>
        <end position="91"/>
    </location>
</feature>
<dbReference type="GO" id="GO:0005262">
    <property type="term" value="F:calcium channel activity"/>
    <property type="evidence" value="ECO:0007669"/>
    <property type="project" value="TreeGrafter"/>
</dbReference>
<evidence type="ECO:0000313" key="7">
    <source>
        <dbReference type="EMBL" id="TWU39947.1"/>
    </source>
</evidence>
<dbReference type="GO" id="GO:0006874">
    <property type="term" value="P:intracellular calcium ion homeostasis"/>
    <property type="evidence" value="ECO:0007669"/>
    <property type="project" value="TreeGrafter"/>
</dbReference>
<evidence type="ECO:0000256" key="3">
    <source>
        <dbReference type="ARBA" id="ARBA00022989"/>
    </source>
</evidence>
<dbReference type="Pfam" id="PF01699">
    <property type="entry name" value="Na_Ca_ex"/>
    <property type="match status" value="2"/>
</dbReference>
<dbReference type="AlphaFoldDB" id="A0A5C6DVH2"/>
<dbReference type="EMBL" id="SJPY01000005">
    <property type="protein sequence ID" value="TWU39947.1"/>
    <property type="molecule type" value="Genomic_DNA"/>
</dbReference>
<dbReference type="PANTHER" id="PTHR10846">
    <property type="entry name" value="SODIUM/POTASSIUM/CALCIUM EXCHANGER"/>
    <property type="match status" value="1"/>
</dbReference>
<keyword evidence="3 5" id="KW-1133">Transmembrane helix</keyword>
<feature type="transmembrane region" description="Helical" evidence="5">
    <location>
        <begin position="172"/>
        <end position="197"/>
    </location>
</feature>
<feature type="transmembrane region" description="Helical" evidence="5">
    <location>
        <begin position="240"/>
        <end position="262"/>
    </location>
</feature>
<proteinExistence type="predicted"/>
<dbReference type="Proteomes" id="UP000315471">
    <property type="component" value="Unassembled WGS sequence"/>
</dbReference>
<feature type="transmembrane region" description="Helical" evidence="5">
    <location>
        <begin position="209"/>
        <end position="233"/>
    </location>
</feature>
<evidence type="ECO:0000256" key="4">
    <source>
        <dbReference type="ARBA" id="ARBA00023136"/>
    </source>
</evidence>
<dbReference type="NCBIfam" id="TIGR00367">
    <property type="entry name" value="calcium/sodium antiporter"/>
    <property type="match status" value="1"/>
</dbReference>
<sequence length="319" mass="33484">MIISLLWIVGGLALLVIGGEALVRGASSLARIAHISPLVIGLTVVAFGTSAPELATSVGAAFSGKGDMAIGNVIGSNIANVLLILGIASLIKPLKVQSQLVRLDVPLMVFVSVGLLIFAWNGTISRIEGCGLFAAIVIYTIWLLLRSRRESATVQQEFDEAIPTQPIGKYSVLIQCILVVAALAMLILGANMLVGGASDLARVLEISELVIGLTIVAVGTSLPELITSVMAAFRGESDIAVGNVVGSNLFNILSVLGAAAAVSPNGLQVPTSALRFDIPMMILVSIVCLPIFFTGYRISRWEGMFFLSSYIAFVAYQLI</sequence>
<evidence type="ECO:0000256" key="1">
    <source>
        <dbReference type="ARBA" id="ARBA00004141"/>
    </source>
</evidence>
<feature type="transmembrane region" description="Helical" evidence="5">
    <location>
        <begin position="30"/>
        <end position="49"/>
    </location>
</feature>
<feature type="transmembrane region" description="Helical" evidence="5">
    <location>
        <begin position="126"/>
        <end position="145"/>
    </location>
</feature>